<organism evidence="2 3">
    <name type="scientific">Rubrobacter tropicus</name>
    <dbReference type="NCBI Taxonomy" id="2653851"/>
    <lineage>
        <taxon>Bacteria</taxon>
        <taxon>Bacillati</taxon>
        <taxon>Actinomycetota</taxon>
        <taxon>Rubrobacteria</taxon>
        <taxon>Rubrobacterales</taxon>
        <taxon>Rubrobacteraceae</taxon>
        <taxon>Rubrobacter</taxon>
    </lineage>
</organism>
<name>A0A6G8QCX4_9ACTN</name>
<accession>A0A6G8QCX4</accession>
<proteinExistence type="predicted"/>
<dbReference type="EMBL" id="CP045119">
    <property type="protein sequence ID" value="QIN84288.1"/>
    <property type="molecule type" value="Genomic_DNA"/>
</dbReference>
<sequence>MDLVTLAQIVTAVTNGFFVIVLAAGYYFTWRVSQQTLREMREQRTAMGRPLVIVQEDYDGLPELDVTIRNVSEGAAKDITFEFSAPIENSGGFVISELPYFRDGLDFLPPHGEISCYWDDLDALIPYLKEKDLGAGIHVIVRYKDLSGTPYESRWRLNPFLYKDTRLVKRKGMADLVRAVEKLHRPSGS</sequence>
<keyword evidence="1" id="KW-1133">Transmembrane helix</keyword>
<evidence type="ECO:0000313" key="2">
    <source>
        <dbReference type="EMBL" id="QIN84288.1"/>
    </source>
</evidence>
<evidence type="ECO:0000256" key="1">
    <source>
        <dbReference type="SAM" id="Phobius"/>
    </source>
</evidence>
<evidence type="ECO:0000313" key="3">
    <source>
        <dbReference type="Proteomes" id="UP000501452"/>
    </source>
</evidence>
<protein>
    <submittedName>
        <fullName evidence="2">Uncharacterized protein</fullName>
    </submittedName>
</protein>
<dbReference type="KEGG" id="rub:GBA63_17755"/>
<dbReference type="AlphaFoldDB" id="A0A6G8QCX4"/>
<gene>
    <name evidence="2" type="ORF">GBA63_17755</name>
</gene>
<feature type="transmembrane region" description="Helical" evidence="1">
    <location>
        <begin position="6"/>
        <end position="28"/>
    </location>
</feature>
<keyword evidence="1" id="KW-0812">Transmembrane</keyword>
<keyword evidence="3" id="KW-1185">Reference proteome</keyword>
<dbReference type="Proteomes" id="UP000501452">
    <property type="component" value="Chromosome"/>
</dbReference>
<reference evidence="2 3" key="1">
    <citation type="submission" date="2019-10" db="EMBL/GenBank/DDBJ databases">
        <title>Rubrobacter sp nov SCSIO 52090 isolated from a deep-sea sediment in the South China Sea.</title>
        <authorList>
            <person name="Chen R.W."/>
        </authorList>
    </citation>
    <scope>NUCLEOTIDE SEQUENCE [LARGE SCALE GENOMIC DNA]</scope>
    <source>
        <strain evidence="2 3">SCSIO 52909</strain>
    </source>
</reference>
<keyword evidence="1" id="KW-0472">Membrane</keyword>
<dbReference type="RefSeq" id="WP_166178320.1">
    <property type="nucleotide sequence ID" value="NZ_CP045119.1"/>
</dbReference>